<name>A0A2V5K3I9_9BACL</name>
<accession>A0A2V5K3I9</accession>
<dbReference type="SUPFAM" id="SSF51735">
    <property type="entry name" value="NAD(P)-binding Rossmann-fold domains"/>
    <property type="match status" value="1"/>
</dbReference>
<dbReference type="PANTHER" id="PTHR43377:SF2">
    <property type="entry name" value="BINDING ROSSMANN FOLD OXIDOREDUCTASE, PUTATIVE (AFU_ORTHOLOGUE AFUA_4G00560)-RELATED"/>
    <property type="match status" value="1"/>
</dbReference>
<dbReference type="Gene3D" id="3.40.50.720">
    <property type="entry name" value="NAD(P)-binding Rossmann-like Domain"/>
    <property type="match status" value="1"/>
</dbReference>
<dbReference type="InterPro" id="IPR051450">
    <property type="entry name" value="Gfo/Idh/MocA_Oxidoreductases"/>
</dbReference>
<evidence type="ECO:0000313" key="3">
    <source>
        <dbReference type="EMBL" id="PYI53819.1"/>
    </source>
</evidence>
<organism evidence="3 4">
    <name type="scientific">Paenibacillus flagellatus</name>
    <dbReference type="NCBI Taxonomy" id="2211139"/>
    <lineage>
        <taxon>Bacteria</taxon>
        <taxon>Bacillati</taxon>
        <taxon>Bacillota</taxon>
        <taxon>Bacilli</taxon>
        <taxon>Bacillales</taxon>
        <taxon>Paenibacillaceae</taxon>
        <taxon>Paenibacillus</taxon>
    </lineage>
</organism>
<dbReference type="Pfam" id="PF01408">
    <property type="entry name" value="GFO_IDH_MocA"/>
    <property type="match status" value="1"/>
</dbReference>
<dbReference type="AlphaFoldDB" id="A0A2V5K3I9"/>
<dbReference type="EMBL" id="QJVJ01000006">
    <property type="protein sequence ID" value="PYI53819.1"/>
    <property type="molecule type" value="Genomic_DNA"/>
</dbReference>
<proteinExistence type="predicted"/>
<feature type="domain" description="Gfo/Idh/MocA-like oxidoreductase N-terminal" evidence="1">
    <location>
        <begin position="7"/>
        <end position="125"/>
    </location>
</feature>
<dbReference type="InterPro" id="IPR055170">
    <property type="entry name" value="GFO_IDH_MocA-like_dom"/>
</dbReference>
<evidence type="ECO:0000313" key="4">
    <source>
        <dbReference type="Proteomes" id="UP000247476"/>
    </source>
</evidence>
<comment type="caution">
    <text evidence="3">The sequence shown here is derived from an EMBL/GenBank/DDBJ whole genome shotgun (WGS) entry which is preliminary data.</text>
</comment>
<dbReference type="InterPro" id="IPR036291">
    <property type="entry name" value="NAD(P)-bd_dom_sf"/>
</dbReference>
<sequence>MKRMNKIRMGLIGCGGMGSKGHAEGLLALSDRLEVTAVCDIDQDRARAASERLGAAFTAIDYRDLLDRVDAVLIALPHDLHFEVGLACLEAGKHVLMEKPLCNTEEQCLRLIEEAERRRLVLMSAYPVRFWPIVRKMKELIDAKTYGDVFHLSIWTEQFTRFPSGHWTESAERLGGGQLFSHGCHYIDLMLWLLGRPVKGFHLGTNFGTPWMEKEGTSDLAIEFESGAVGYHFGTWGARGTRLGYSIHAHCTEGMLEYNRAEGKLYLHSNIAAEQADLDTTSRTRILMEDNAAGKKTQYETEHFIDCIRTGKRPVTDGASSLQGLRVIWRLYEAERSGTIADLRGLAIEEGVYG</sequence>
<dbReference type="Proteomes" id="UP000247476">
    <property type="component" value="Unassembled WGS sequence"/>
</dbReference>
<evidence type="ECO:0000259" key="1">
    <source>
        <dbReference type="Pfam" id="PF01408"/>
    </source>
</evidence>
<feature type="domain" description="GFO/IDH/MocA-like oxidoreductase" evidence="2">
    <location>
        <begin position="134"/>
        <end position="257"/>
    </location>
</feature>
<protein>
    <recommendedName>
        <fullName evidence="5">Gfo/Idh/MocA family oxidoreductase</fullName>
    </recommendedName>
</protein>
<reference evidence="3 4" key="1">
    <citation type="submission" date="2018-05" db="EMBL/GenBank/DDBJ databases">
        <title>Paenibacillus flagellatus sp. nov., isolated from selenium mineral soil.</title>
        <authorList>
            <person name="Dai X."/>
        </authorList>
    </citation>
    <scope>NUCLEOTIDE SEQUENCE [LARGE SCALE GENOMIC DNA]</scope>
    <source>
        <strain evidence="3 4">DXL2</strain>
    </source>
</reference>
<dbReference type="Gene3D" id="3.30.360.10">
    <property type="entry name" value="Dihydrodipicolinate Reductase, domain 2"/>
    <property type="match status" value="1"/>
</dbReference>
<dbReference type="Pfam" id="PF22725">
    <property type="entry name" value="GFO_IDH_MocA_C3"/>
    <property type="match status" value="1"/>
</dbReference>
<keyword evidence="4" id="KW-1185">Reference proteome</keyword>
<evidence type="ECO:0000259" key="2">
    <source>
        <dbReference type="Pfam" id="PF22725"/>
    </source>
</evidence>
<evidence type="ECO:0008006" key="5">
    <source>
        <dbReference type="Google" id="ProtNLM"/>
    </source>
</evidence>
<dbReference type="PANTHER" id="PTHR43377">
    <property type="entry name" value="BILIVERDIN REDUCTASE A"/>
    <property type="match status" value="1"/>
</dbReference>
<dbReference type="InterPro" id="IPR000683">
    <property type="entry name" value="Gfo/Idh/MocA-like_OxRdtase_N"/>
</dbReference>
<gene>
    <name evidence="3" type="ORF">DLM86_14775</name>
</gene>
<dbReference type="SUPFAM" id="SSF55347">
    <property type="entry name" value="Glyceraldehyde-3-phosphate dehydrogenase-like, C-terminal domain"/>
    <property type="match status" value="1"/>
</dbReference>
<dbReference type="GO" id="GO:0000166">
    <property type="term" value="F:nucleotide binding"/>
    <property type="evidence" value="ECO:0007669"/>
    <property type="project" value="InterPro"/>
</dbReference>